<comment type="caution">
    <text evidence="2">The sequence shown here is derived from an EMBL/GenBank/DDBJ whole genome shotgun (WGS) entry which is preliminary data.</text>
</comment>
<dbReference type="SUPFAM" id="SSF57716">
    <property type="entry name" value="Glucocorticoid receptor-like (DNA-binding domain)"/>
    <property type="match status" value="1"/>
</dbReference>
<dbReference type="SMART" id="SM00401">
    <property type="entry name" value="ZnF_GATA"/>
    <property type="match status" value="1"/>
</dbReference>
<accession>A0A3L6RSZ2</accession>
<feature type="domain" description="GATA-type" evidence="1">
    <location>
        <begin position="5"/>
        <end position="53"/>
    </location>
</feature>
<dbReference type="GO" id="GO:0006355">
    <property type="term" value="P:regulation of DNA-templated transcription"/>
    <property type="evidence" value="ECO:0007669"/>
    <property type="project" value="InterPro"/>
</dbReference>
<dbReference type="OrthoDB" id="515401at2759"/>
<dbReference type="InterPro" id="IPR013088">
    <property type="entry name" value="Znf_NHR/GATA"/>
</dbReference>
<dbReference type="Proteomes" id="UP000275267">
    <property type="component" value="Unassembled WGS sequence"/>
</dbReference>
<dbReference type="Pfam" id="PF00320">
    <property type="entry name" value="GATA"/>
    <property type="match status" value="1"/>
</dbReference>
<proteinExistence type="predicted"/>
<name>A0A3L6RSZ2_PANMI</name>
<dbReference type="GO" id="GO:0043565">
    <property type="term" value="F:sequence-specific DNA binding"/>
    <property type="evidence" value="ECO:0007669"/>
    <property type="project" value="InterPro"/>
</dbReference>
<evidence type="ECO:0000313" key="3">
    <source>
        <dbReference type="Proteomes" id="UP000275267"/>
    </source>
</evidence>
<dbReference type="EMBL" id="PQIB02000007">
    <property type="protein sequence ID" value="RLN08303.1"/>
    <property type="molecule type" value="Genomic_DNA"/>
</dbReference>
<dbReference type="Gene3D" id="3.30.50.10">
    <property type="entry name" value="Erythroid Transcription Factor GATA-1, subunit A"/>
    <property type="match status" value="1"/>
</dbReference>
<reference evidence="3" key="1">
    <citation type="journal article" date="2019" name="Nat. Commun.">
        <title>The genome of broomcorn millet.</title>
        <authorList>
            <person name="Zou C."/>
            <person name="Miki D."/>
            <person name="Li D."/>
            <person name="Tang Q."/>
            <person name="Xiao L."/>
            <person name="Rajput S."/>
            <person name="Deng P."/>
            <person name="Jia W."/>
            <person name="Huang R."/>
            <person name="Zhang M."/>
            <person name="Sun Y."/>
            <person name="Hu J."/>
            <person name="Fu X."/>
            <person name="Schnable P.S."/>
            <person name="Li F."/>
            <person name="Zhang H."/>
            <person name="Feng B."/>
            <person name="Zhu X."/>
            <person name="Liu R."/>
            <person name="Schnable J.C."/>
            <person name="Zhu J.-K."/>
            <person name="Zhang H."/>
        </authorList>
    </citation>
    <scope>NUCLEOTIDE SEQUENCE [LARGE SCALE GENOMIC DNA]</scope>
</reference>
<evidence type="ECO:0000259" key="1">
    <source>
        <dbReference type="SMART" id="SM00401"/>
    </source>
</evidence>
<dbReference type="AlphaFoldDB" id="A0A3L6RSZ2"/>
<organism evidence="2 3">
    <name type="scientific">Panicum miliaceum</name>
    <name type="common">Proso millet</name>
    <name type="synonym">Broomcorn millet</name>
    <dbReference type="NCBI Taxonomy" id="4540"/>
    <lineage>
        <taxon>Eukaryota</taxon>
        <taxon>Viridiplantae</taxon>
        <taxon>Streptophyta</taxon>
        <taxon>Embryophyta</taxon>
        <taxon>Tracheophyta</taxon>
        <taxon>Spermatophyta</taxon>
        <taxon>Magnoliopsida</taxon>
        <taxon>Liliopsida</taxon>
        <taxon>Poales</taxon>
        <taxon>Poaceae</taxon>
        <taxon>PACMAD clade</taxon>
        <taxon>Panicoideae</taxon>
        <taxon>Panicodae</taxon>
        <taxon>Paniceae</taxon>
        <taxon>Panicinae</taxon>
        <taxon>Panicum</taxon>
        <taxon>Panicum sect. Panicum</taxon>
    </lineage>
</organism>
<keyword evidence="3" id="KW-1185">Reference proteome</keyword>
<sequence>MERPAKRVRRRIQCGPAETPRWRSGPGTLCNACGVRLKAARVLREQVHEGVHDEVVVLLAVDPEPGGTTLGAPPARAQSRSPCADTISSTLTTSLRCRCPSWPCCPLRLA</sequence>
<gene>
    <name evidence="2" type="ORF">C2845_PM11G05540</name>
</gene>
<dbReference type="STRING" id="4540.A0A3L6RSZ2"/>
<protein>
    <submittedName>
        <fullName evidence="2">Ras-associated and pleckstrin homology domains-containing protein 1-like isoform X2</fullName>
    </submittedName>
</protein>
<dbReference type="InterPro" id="IPR000679">
    <property type="entry name" value="Znf_GATA"/>
</dbReference>
<dbReference type="GO" id="GO:0008270">
    <property type="term" value="F:zinc ion binding"/>
    <property type="evidence" value="ECO:0007669"/>
    <property type="project" value="InterPro"/>
</dbReference>
<evidence type="ECO:0000313" key="2">
    <source>
        <dbReference type="EMBL" id="RLN08303.1"/>
    </source>
</evidence>